<evidence type="ECO:0000256" key="2">
    <source>
        <dbReference type="ARBA" id="ARBA00022723"/>
    </source>
</evidence>
<evidence type="ECO:0000256" key="4">
    <source>
        <dbReference type="ARBA" id="ARBA00022842"/>
    </source>
</evidence>
<gene>
    <name evidence="6" type="ORF">CHU95_06060</name>
</gene>
<evidence type="ECO:0008006" key="8">
    <source>
        <dbReference type="Google" id="ProtNLM"/>
    </source>
</evidence>
<keyword evidence="4" id="KW-0460">Magnesium</keyword>
<dbReference type="AlphaFoldDB" id="A0A255Z4J3"/>
<organism evidence="6 7">
    <name type="scientific">Niveispirillum lacus</name>
    <dbReference type="NCBI Taxonomy" id="1981099"/>
    <lineage>
        <taxon>Bacteria</taxon>
        <taxon>Pseudomonadati</taxon>
        <taxon>Pseudomonadota</taxon>
        <taxon>Alphaproteobacteria</taxon>
        <taxon>Rhodospirillales</taxon>
        <taxon>Azospirillaceae</taxon>
        <taxon>Niveispirillum</taxon>
    </lineage>
</organism>
<comment type="caution">
    <text evidence="6">The sequence shown here is derived from an EMBL/GenBank/DDBJ whole genome shotgun (WGS) entry which is preliminary data.</text>
</comment>
<evidence type="ECO:0000256" key="5">
    <source>
        <dbReference type="ARBA" id="ARBA00023277"/>
    </source>
</evidence>
<keyword evidence="3" id="KW-0378">Hydrolase</keyword>
<evidence type="ECO:0000256" key="1">
    <source>
        <dbReference type="ARBA" id="ARBA00001946"/>
    </source>
</evidence>
<keyword evidence="2" id="KW-0479">Metal-binding</keyword>
<dbReference type="Proteomes" id="UP000216998">
    <property type="component" value="Unassembled WGS sequence"/>
</dbReference>
<comment type="cofactor">
    <cofactor evidence="1">
        <name>Mg(2+)</name>
        <dbReference type="ChEBI" id="CHEBI:18420"/>
    </cofactor>
</comment>
<evidence type="ECO:0000256" key="3">
    <source>
        <dbReference type="ARBA" id="ARBA00022801"/>
    </source>
</evidence>
<sequence>MPHRLIRVIADDYALSPGVSQAILELANAGRLSGTGVMVPSPFWQEQARRLHDTPGHFQTGLHLTLTGAFSPLGNMPTLCPHGRFPSLRRWFFLSYAGLLSGQASQEELSAEITRQLDAFETTLGRAPHFIDGHQHMHLIPGIRSLVLGILARRYPAGSVWVRDCAEPAGRVITRGVGSGKALFIAWLARGLGVQAAARSIPTNTGFSGVYGFHGEYARMMDRFLHGLPSGAVIMVHPARPDPELATLDPVVDARGAEMAYLAGPDWPAALSRAGIVIF</sequence>
<reference evidence="6 7" key="1">
    <citation type="submission" date="2017-07" db="EMBL/GenBank/DDBJ databases">
        <title>Niveispirillum cyanobacteriorum sp. nov., isolated from cyanobacterial aggregates in a eutrophic lake.</title>
        <authorList>
            <person name="Cai H."/>
        </authorList>
    </citation>
    <scope>NUCLEOTIDE SEQUENCE [LARGE SCALE GENOMIC DNA]</scope>
    <source>
        <strain evidence="7">TH1-14</strain>
    </source>
</reference>
<proteinExistence type="predicted"/>
<name>A0A255Z4J3_9PROT</name>
<dbReference type="EMBL" id="NOXU01000024">
    <property type="protein sequence ID" value="OYQ35834.1"/>
    <property type="molecule type" value="Genomic_DNA"/>
</dbReference>
<dbReference type="GO" id="GO:0005975">
    <property type="term" value="P:carbohydrate metabolic process"/>
    <property type="evidence" value="ECO:0007669"/>
    <property type="project" value="InterPro"/>
</dbReference>
<dbReference type="RefSeq" id="WP_094454766.1">
    <property type="nucleotide sequence ID" value="NZ_NOXU01000024.1"/>
</dbReference>
<dbReference type="OrthoDB" id="9774177at2"/>
<keyword evidence="7" id="KW-1185">Reference proteome</keyword>
<dbReference type="GO" id="GO:0016787">
    <property type="term" value="F:hydrolase activity"/>
    <property type="evidence" value="ECO:0007669"/>
    <property type="project" value="UniProtKB-KW"/>
</dbReference>
<protein>
    <recommendedName>
        <fullName evidence="8">ChbG/HpnK family deacetylase</fullName>
    </recommendedName>
</protein>
<accession>A0A255Z4J3</accession>
<dbReference type="InterPro" id="IPR006879">
    <property type="entry name" value="YdjC-like"/>
</dbReference>
<evidence type="ECO:0000313" key="6">
    <source>
        <dbReference type="EMBL" id="OYQ35834.1"/>
    </source>
</evidence>
<dbReference type="PANTHER" id="PTHR31609:SF1">
    <property type="entry name" value="CARBOHYDRATE DEACETYLASE"/>
    <property type="match status" value="1"/>
</dbReference>
<evidence type="ECO:0000313" key="7">
    <source>
        <dbReference type="Proteomes" id="UP000216998"/>
    </source>
</evidence>
<dbReference type="PANTHER" id="PTHR31609">
    <property type="entry name" value="YDJC DEACETYLASE FAMILY MEMBER"/>
    <property type="match status" value="1"/>
</dbReference>
<dbReference type="Pfam" id="PF04794">
    <property type="entry name" value="YdjC"/>
    <property type="match status" value="1"/>
</dbReference>
<dbReference type="InterPro" id="IPR011330">
    <property type="entry name" value="Glyco_hydro/deAcase_b/a-brl"/>
</dbReference>
<keyword evidence="5" id="KW-0119">Carbohydrate metabolism</keyword>
<dbReference type="SUPFAM" id="SSF88713">
    <property type="entry name" value="Glycoside hydrolase/deacetylase"/>
    <property type="match status" value="1"/>
</dbReference>
<dbReference type="GO" id="GO:0046872">
    <property type="term" value="F:metal ion binding"/>
    <property type="evidence" value="ECO:0007669"/>
    <property type="project" value="UniProtKB-KW"/>
</dbReference>
<dbReference type="CDD" id="cd10807">
    <property type="entry name" value="YdjC_like_3"/>
    <property type="match status" value="1"/>
</dbReference>
<dbReference type="GO" id="GO:0019213">
    <property type="term" value="F:deacetylase activity"/>
    <property type="evidence" value="ECO:0007669"/>
    <property type="project" value="TreeGrafter"/>
</dbReference>
<dbReference type="Gene3D" id="3.20.20.370">
    <property type="entry name" value="Glycoside hydrolase/deacetylase"/>
    <property type="match status" value="1"/>
</dbReference>